<dbReference type="PIRSF" id="PIRSF000676">
    <property type="entry name" value="Homoser_kin"/>
    <property type="match status" value="1"/>
</dbReference>
<protein>
    <recommendedName>
        <fullName evidence="4 13">Homoserine kinase</fullName>
        <shortName evidence="13">HK</shortName>
        <shortName evidence="13">HSK</shortName>
        <ecNumber evidence="3 13">2.7.1.39</ecNumber>
    </recommendedName>
</protein>
<dbReference type="SUPFAM" id="SSF54211">
    <property type="entry name" value="Ribosomal protein S5 domain 2-like"/>
    <property type="match status" value="1"/>
</dbReference>
<keyword evidence="10 13" id="KW-0067">ATP-binding</keyword>
<evidence type="ECO:0000259" key="15">
    <source>
        <dbReference type="Pfam" id="PF08544"/>
    </source>
</evidence>
<dbReference type="Gene3D" id="3.30.70.890">
    <property type="entry name" value="GHMP kinase, C-terminal domain"/>
    <property type="match status" value="1"/>
</dbReference>
<dbReference type="InterPro" id="IPR036554">
    <property type="entry name" value="GHMP_kinase_C_sf"/>
</dbReference>
<dbReference type="GO" id="GO:0005737">
    <property type="term" value="C:cytoplasm"/>
    <property type="evidence" value="ECO:0007669"/>
    <property type="project" value="UniProtKB-SubCell"/>
</dbReference>
<dbReference type="SUPFAM" id="SSF55060">
    <property type="entry name" value="GHMP Kinase, C-terminal domain"/>
    <property type="match status" value="1"/>
</dbReference>
<keyword evidence="8 13" id="KW-0547">Nucleotide-binding</keyword>
<keyword evidence="17" id="KW-1185">Reference proteome</keyword>
<dbReference type="GO" id="GO:0005524">
    <property type="term" value="F:ATP binding"/>
    <property type="evidence" value="ECO:0007669"/>
    <property type="project" value="UniProtKB-UniRule"/>
</dbReference>
<evidence type="ECO:0000256" key="4">
    <source>
        <dbReference type="ARBA" id="ARBA00017858"/>
    </source>
</evidence>
<dbReference type="InterPro" id="IPR013750">
    <property type="entry name" value="GHMP_kinase_C_dom"/>
</dbReference>
<dbReference type="GO" id="GO:0009088">
    <property type="term" value="P:threonine biosynthetic process"/>
    <property type="evidence" value="ECO:0007669"/>
    <property type="project" value="UniProtKB-UniRule"/>
</dbReference>
<dbReference type="PANTHER" id="PTHR20861">
    <property type="entry name" value="HOMOSERINE/4-DIPHOSPHOCYTIDYL-2-C-METHYL-D-ERYTHRITOL KINASE"/>
    <property type="match status" value="1"/>
</dbReference>
<evidence type="ECO:0000256" key="8">
    <source>
        <dbReference type="ARBA" id="ARBA00022741"/>
    </source>
</evidence>
<accession>A0A224XDB1</accession>
<dbReference type="PROSITE" id="PS00627">
    <property type="entry name" value="GHMP_KINASES_ATP"/>
    <property type="match status" value="1"/>
</dbReference>
<dbReference type="EMBL" id="BEDT01000002">
    <property type="protein sequence ID" value="GAX47591.1"/>
    <property type="molecule type" value="Genomic_DNA"/>
</dbReference>
<keyword evidence="9 13" id="KW-0418">Kinase</keyword>
<reference evidence="17" key="1">
    <citation type="submission" date="2017-08" db="EMBL/GenBank/DDBJ databases">
        <title>Draft genome sequence of Lactococcus sp. strain Rs-Y01, isolated from the gut of the lower termite Reticulitermes speratus.</title>
        <authorList>
            <person name="Ohkuma M."/>
            <person name="Yuki M."/>
        </authorList>
    </citation>
    <scope>NUCLEOTIDE SEQUENCE [LARGE SCALE GENOMIC DNA]</scope>
    <source>
        <strain evidence="17">Rs-Y01</strain>
    </source>
</reference>
<comment type="subcellular location">
    <subcellularLocation>
        <location evidence="13">Cytoplasm</location>
    </subcellularLocation>
</comment>
<dbReference type="NCBIfam" id="TIGR00191">
    <property type="entry name" value="thrB"/>
    <property type="match status" value="1"/>
</dbReference>
<dbReference type="Pfam" id="PF00288">
    <property type="entry name" value="GHMP_kinases_N"/>
    <property type="match status" value="1"/>
</dbReference>
<evidence type="ECO:0000256" key="3">
    <source>
        <dbReference type="ARBA" id="ARBA00012078"/>
    </source>
</evidence>
<dbReference type="Proteomes" id="UP000218689">
    <property type="component" value="Unassembled WGS sequence"/>
</dbReference>
<keyword evidence="7 13" id="KW-0791">Threonine biosynthesis</keyword>
<evidence type="ECO:0000259" key="14">
    <source>
        <dbReference type="Pfam" id="PF00288"/>
    </source>
</evidence>
<comment type="pathway">
    <text evidence="1 13">Amino-acid biosynthesis; L-threonine biosynthesis; L-threonine from L-aspartate: step 4/5.</text>
</comment>
<dbReference type="AlphaFoldDB" id="A0A224XDB1"/>
<evidence type="ECO:0000256" key="10">
    <source>
        <dbReference type="ARBA" id="ARBA00022840"/>
    </source>
</evidence>
<evidence type="ECO:0000256" key="11">
    <source>
        <dbReference type="ARBA" id="ARBA00049375"/>
    </source>
</evidence>
<sequence>MTLTLTVPATSANLGPGFDSVGLAVKLYLTVEVLEQADHWEIVHDLGAEVPSDARNLLVETALQVSPGLKPHKIKMVSDIPLARGLGSSSSVIVAGIELANQLGQLGLSAADKLTIATKIEGHPDNVAPAIFGNLVIANSINGKTNHVTAPMPETGLLAFIPDYELKTSDSRKVLPSEFAYQEAVAASAIANVAIAALLTGDMVLAGQLMAEDLFHESYRGQLVPEVTKIREIGYRSGAYATYLSGAGPTVMVMAPLDKVATIKSKLEAQGFSGQLLELAVDTQGIRVSK</sequence>
<comment type="function">
    <text evidence="12 13">Catalyzes the ATP-dependent phosphorylation of L-homoserine to L-homoserine phosphate.</text>
</comment>
<keyword evidence="13" id="KW-0963">Cytoplasm</keyword>
<dbReference type="InterPro" id="IPR006204">
    <property type="entry name" value="GHMP_kinase_N_dom"/>
</dbReference>
<feature type="domain" description="GHMP kinase C-terminal" evidence="15">
    <location>
        <begin position="194"/>
        <end position="270"/>
    </location>
</feature>
<dbReference type="OrthoDB" id="9769912at2"/>
<evidence type="ECO:0000256" key="2">
    <source>
        <dbReference type="ARBA" id="ARBA00007370"/>
    </source>
</evidence>
<evidence type="ECO:0000256" key="7">
    <source>
        <dbReference type="ARBA" id="ARBA00022697"/>
    </source>
</evidence>
<evidence type="ECO:0000256" key="9">
    <source>
        <dbReference type="ARBA" id="ARBA00022777"/>
    </source>
</evidence>
<evidence type="ECO:0000313" key="17">
    <source>
        <dbReference type="Proteomes" id="UP000218689"/>
    </source>
</evidence>
<dbReference type="PANTHER" id="PTHR20861:SF1">
    <property type="entry name" value="HOMOSERINE KINASE"/>
    <property type="match status" value="1"/>
</dbReference>
<dbReference type="PRINTS" id="PR00958">
    <property type="entry name" value="HOMSERKINASE"/>
</dbReference>
<evidence type="ECO:0000313" key="16">
    <source>
        <dbReference type="EMBL" id="GAX47591.1"/>
    </source>
</evidence>
<dbReference type="EC" id="2.7.1.39" evidence="3 13"/>
<dbReference type="InterPro" id="IPR006203">
    <property type="entry name" value="GHMP_knse_ATP-bd_CS"/>
</dbReference>
<name>A0A224XDB1_9LACT</name>
<feature type="binding site" evidence="13">
    <location>
        <begin position="81"/>
        <end position="91"/>
    </location>
    <ligand>
        <name>ATP</name>
        <dbReference type="ChEBI" id="CHEBI:30616"/>
    </ligand>
</feature>
<dbReference type="GO" id="GO:0004413">
    <property type="term" value="F:homoserine kinase activity"/>
    <property type="evidence" value="ECO:0007669"/>
    <property type="project" value="UniProtKB-UniRule"/>
</dbReference>
<organism evidence="16 17">
    <name type="scientific">Pseudolactococcus reticulitermitis</name>
    <dbReference type="NCBI Taxonomy" id="2025039"/>
    <lineage>
        <taxon>Bacteria</taxon>
        <taxon>Bacillati</taxon>
        <taxon>Bacillota</taxon>
        <taxon>Bacilli</taxon>
        <taxon>Lactobacillales</taxon>
        <taxon>Streptococcaceae</taxon>
        <taxon>Pseudolactococcus</taxon>
    </lineage>
</organism>
<evidence type="ECO:0000256" key="5">
    <source>
        <dbReference type="ARBA" id="ARBA00022605"/>
    </source>
</evidence>
<feature type="domain" description="GHMP kinase N-terminal" evidence="14">
    <location>
        <begin position="57"/>
        <end position="133"/>
    </location>
</feature>
<proteinExistence type="inferred from homology"/>
<comment type="similarity">
    <text evidence="2 13">Belongs to the GHMP kinase family. Homoserine kinase subfamily.</text>
</comment>
<dbReference type="UniPathway" id="UPA00050">
    <property type="reaction ID" value="UER00064"/>
</dbReference>
<keyword evidence="5 13" id="KW-0028">Amino-acid biosynthesis</keyword>
<gene>
    <name evidence="13" type="primary">thrB</name>
    <name evidence="16" type="ORF">RsY01_1191</name>
</gene>
<dbReference type="HAMAP" id="MF_00384">
    <property type="entry name" value="Homoser_kinase"/>
    <property type="match status" value="1"/>
</dbReference>
<comment type="catalytic activity">
    <reaction evidence="11 13">
        <text>L-homoserine + ATP = O-phospho-L-homoserine + ADP + H(+)</text>
        <dbReference type="Rhea" id="RHEA:13985"/>
        <dbReference type="ChEBI" id="CHEBI:15378"/>
        <dbReference type="ChEBI" id="CHEBI:30616"/>
        <dbReference type="ChEBI" id="CHEBI:57476"/>
        <dbReference type="ChEBI" id="CHEBI:57590"/>
        <dbReference type="ChEBI" id="CHEBI:456216"/>
        <dbReference type="EC" id="2.7.1.39"/>
    </reaction>
</comment>
<evidence type="ECO:0000256" key="6">
    <source>
        <dbReference type="ARBA" id="ARBA00022679"/>
    </source>
</evidence>
<comment type="caution">
    <text evidence="16">The sequence shown here is derived from an EMBL/GenBank/DDBJ whole genome shotgun (WGS) entry which is preliminary data.</text>
</comment>
<keyword evidence="6 13" id="KW-0808">Transferase</keyword>
<dbReference type="InterPro" id="IPR020568">
    <property type="entry name" value="Ribosomal_Su5_D2-typ_SF"/>
</dbReference>
<evidence type="ECO:0000256" key="12">
    <source>
        <dbReference type="ARBA" id="ARBA00049954"/>
    </source>
</evidence>
<dbReference type="Gene3D" id="3.30.230.10">
    <property type="match status" value="1"/>
</dbReference>
<evidence type="ECO:0000256" key="1">
    <source>
        <dbReference type="ARBA" id="ARBA00005015"/>
    </source>
</evidence>
<dbReference type="InterPro" id="IPR014721">
    <property type="entry name" value="Ribsml_uS5_D2-typ_fold_subgr"/>
</dbReference>
<dbReference type="InterPro" id="IPR000870">
    <property type="entry name" value="Homoserine_kinase"/>
</dbReference>
<dbReference type="Pfam" id="PF08544">
    <property type="entry name" value="GHMP_kinases_C"/>
    <property type="match status" value="1"/>
</dbReference>
<evidence type="ECO:0000256" key="13">
    <source>
        <dbReference type="HAMAP-Rule" id="MF_00384"/>
    </source>
</evidence>